<keyword evidence="8" id="KW-0863">Zinc-finger</keyword>
<comment type="caution">
    <text evidence="17">The sequence shown here is derived from an EMBL/GenBank/DDBJ whole genome shotgun (WGS) entry which is preliminary data.</text>
</comment>
<evidence type="ECO:0000256" key="7">
    <source>
        <dbReference type="ARBA" id="ARBA00022759"/>
    </source>
</evidence>
<organism evidence="17 18">
    <name type="scientific">Ilex paraguariensis</name>
    <name type="common">yerba mate</name>
    <dbReference type="NCBI Taxonomy" id="185542"/>
    <lineage>
        <taxon>Eukaryota</taxon>
        <taxon>Viridiplantae</taxon>
        <taxon>Streptophyta</taxon>
        <taxon>Embryophyta</taxon>
        <taxon>Tracheophyta</taxon>
        <taxon>Spermatophyta</taxon>
        <taxon>Magnoliopsida</taxon>
        <taxon>eudicotyledons</taxon>
        <taxon>Gunneridae</taxon>
        <taxon>Pentapetalae</taxon>
        <taxon>asterids</taxon>
        <taxon>campanulids</taxon>
        <taxon>Aquifoliales</taxon>
        <taxon>Aquifoliaceae</taxon>
        <taxon>Ilex</taxon>
    </lineage>
</organism>
<keyword evidence="4" id="KW-0540">Nuclease</keyword>
<proteinExistence type="predicted"/>
<dbReference type="GO" id="GO:0016787">
    <property type="term" value="F:hydrolase activity"/>
    <property type="evidence" value="ECO:0007669"/>
    <property type="project" value="UniProtKB-KW"/>
</dbReference>
<feature type="compositionally biased region" description="Basic and acidic residues" evidence="15">
    <location>
        <begin position="239"/>
        <end position="248"/>
    </location>
</feature>
<reference evidence="17 18" key="1">
    <citation type="submission" date="2024-02" db="EMBL/GenBank/DDBJ databases">
        <authorList>
            <person name="Vignale AGUSTIN F."/>
            <person name="Sosa J E."/>
            <person name="Modenutti C."/>
        </authorList>
    </citation>
    <scope>NUCLEOTIDE SEQUENCE [LARGE SCALE GENOMIC DNA]</scope>
</reference>
<dbReference type="Gene3D" id="3.40.1310.20">
    <property type="match status" value="1"/>
</dbReference>
<keyword evidence="5" id="KW-0479">Metal-binding</keyword>
<feature type="region of interest" description="Disordered" evidence="15">
    <location>
        <begin position="228"/>
        <end position="248"/>
    </location>
</feature>
<dbReference type="CDD" id="cd15489">
    <property type="entry name" value="PHD_SF"/>
    <property type="match status" value="1"/>
</dbReference>
<evidence type="ECO:0000256" key="5">
    <source>
        <dbReference type="ARBA" id="ARBA00022723"/>
    </source>
</evidence>
<keyword evidence="13" id="KW-0238">DNA-binding</keyword>
<keyword evidence="11" id="KW-0805">Transcription regulation</keyword>
<dbReference type="GO" id="GO:0008270">
    <property type="term" value="F:zinc ion binding"/>
    <property type="evidence" value="ECO:0007669"/>
    <property type="project" value="UniProtKB-KW"/>
</dbReference>
<evidence type="ECO:0000256" key="13">
    <source>
        <dbReference type="ARBA" id="ARBA00023125"/>
    </source>
</evidence>
<keyword evidence="9" id="KW-0378">Hydrolase</keyword>
<dbReference type="InterPro" id="IPR049914">
    <property type="entry name" value="PHD1-3/5-6"/>
</dbReference>
<dbReference type="AlphaFoldDB" id="A0ABC8TBI6"/>
<keyword evidence="18" id="KW-1185">Reference proteome</keyword>
<dbReference type="PANTHER" id="PTHR33304">
    <property type="match status" value="1"/>
</dbReference>
<evidence type="ECO:0000256" key="2">
    <source>
        <dbReference type="ARBA" id="ARBA00022695"/>
    </source>
</evidence>
<evidence type="ECO:0000256" key="1">
    <source>
        <dbReference type="ARBA" id="ARBA00022679"/>
    </source>
</evidence>
<evidence type="ECO:0000256" key="8">
    <source>
        <dbReference type="ARBA" id="ARBA00022771"/>
    </source>
</evidence>
<keyword evidence="12" id="KW-0190">Covalent protein-DNA linkage</keyword>
<keyword evidence="3" id="KW-0235">DNA replication</keyword>
<dbReference type="PROSITE" id="PS52020">
    <property type="entry name" value="CRESS_DNA_REP"/>
    <property type="match status" value="1"/>
</dbReference>
<dbReference type="Proteomes" id="UP001642360">
    <property type="component" value="Unassembled WGS sequence"/>
</dbReference>
<protein>
    <recommendedName>
        <fullName evidence="16">CRESS-DNA virus Rep endonuclease domain-containing protein</fullName>
    </recommendedName>
</protein>
<evidence type="ECO:0000256" key="6">
    <source>
        <dbReference type="ARBA" id="ARBA00022741"/>
    </source>
</evidence>
<dbReference type="Gene3D" id="3.30.40.10">
    <property type="entry name" value="Zinc/RING finger domain, C3HC4 (zinc finger)"/>
    <property type="match status" value="1"/>
</dbReference>
<dbReference type="SUPFAM" id="SSF57903">
    <property type="entry name" value="FYVE/PHD zinc finger"/>
    <property type="match status" value="1"/>
</dbReference>
<evidence type="ECO:0000256" key="12">
    <source>
        <dbReference type="ARBA" id="ARBA00023124"/>
    </source>
</evidence>
<evidence type="ECO:0000256" key="11">
    <source>
        <dbReference type="ARBA" id="ARBA00023015"/>
    </source>
</evidence>
<evidence type="ECO:0000313" key="18">
    <source>
        <dbReference type="Proteomes" id="UP001642360"/>
    </source>
</evidence>
<keyword evidence="6" id="KW-0547">Nucleotide-binding</keyword>
<evidence type="ECO:0000313" key="17">
    <source>
        <dbReference type="EMBL" id="CAK9164383.1"/>
    </source>
</evidence>
<evidence type="ECO:0000256" key="4">
    <source>
        <dbReference type="ARBA" id="ARBA00022722"/>
    </source>
</evidence>
<dbReference type="GO" id="GO:0016779">
    <property type="term" value="F:nucleotidyltransferase activity"/>
    <property type="evidence" value="ECO:0007669"/>
    <property type="project" value="UniProtKB-KW"/>
</dbReference>
<dbReference type="Pfam" id="PF02407">
    <property type="entry name" value="Viral_Rep"/>
    <property type="match status" value="1"/>
</dbReference>
<dbReference type="EMBL" id="CAUOFW020004187">
    <property type="protein sequence ID" value="CAK9164383.1"/>
    <property type="molecule type" value="Genomic_DNA"/>
</dbReference>
<keyword evidence="1" id="KW-0808">Transferase</keyword>
<keyword evidence="10" id="KW-0862">Zinc</keyword>
<dbReference type="GO" id="GO:0004519">
    <property type="term" value="F:endonuclease activity"/>
    <property type="evidence" value="ECO:0007669"/>
    <property type="project" value="UniProtKB-KW"/>
</dbReference>
<name>A0ABC8TBI6_9AQUA</name>
<dbReference type="InterPro" id="IPR049912">
    <property type="entry name" value="CRESS_DNA_REP"/>
</dbReference>
<evidence type="ECO:0000259" key="16">
    <source>
        <dbReference type="PROSITE" id="PS52020"/>
    </source>
</evidence>
<keyword evidence="2" id="KW-0548">Nucleotidyltransferase</keyword>
<feature type="domain" description="CRESS-DNA virus Rep endonuclease" evidence="16">
    <location>
        <begin position="465"/>
        <end position="561"/>
    </location>
</feature>
<evidence type="ECO:0000256" key="14">
    <source>
        <dbReference type="ARBA" id="ARBA00023163"/>
    </source>
</evidence>
<dbReference type="GO" id="GO:0003677">
    <property type="term" value="F:DNA binding"/>
    <property type="evidence" value="ECO:0007669"/>
    <property type="project" value="UniProtKB-KW"/>
</dbReference>
<keyword evidence="14" id="KW-0804">Transcription</keyword>
<evidence type="ECO:0000256" key="9">
    <source>
        <dbReference type="ARBA" id="ARBA00022801"/>
    </source>
</evidence>
<dbReference type="PANTHER" id="PTHR33304:SF18">
    <property type="entry name" value="CHROMATIN REGULATOR PHD FAMILY-RELATED"/>
    <property type="match status" value="1"/>
</dbReference>
<accession>A0ABC8TBI6</accession>
<dbReference type="InterPro" id="IPR056280">
    <property type="entry name" value="AIPP2-like_SPOC"/>
</dbReference>
<sequence>MGTYDGKHILDNYGIWTILPDQGCPYLKVGQLQEQLYLHTSAYDETWDAELIFFDSTMNSFVTKCLQCGDKGFSNALVYCLKCLDVAVHGYCLDKLPETFGDFVRWFCEDCKPNLPNQCTFNKHKLQNGPFSLPPEACKNMDLTGHAHLLSDSPSPSIMKLRDFSCSIAKTREQRQSCSSQQRCKPNTNLGLTKHAKLRHGRSPQKTMFSRKTDVACSVVEMVNRQSPSSQQQPCVAHTKPDSPKHDSLVGKCRGTYEEMRIIGKCSNNHGKKVKLGQERRMTLDSRSKIDNKGSQIAINNSSNSLENDCHGRVQPVIDPIWRGSFSILNKNEEILDGFVAHLSNKTCQKVFEEAQPFPSVLCFEMLPKSELWPKSFHKFEPCDDNIALYFFPVDKRHKRVFDHLVDEMSLQELAMRAIVKNAELLVFTSMELPLLYWRFQGKYYLWGVFMSKQACAPACIIGRTGRVRSVCFTFNNPPPGWRLPEKPQIKYAVYQLEVGANGALYMQGVVQFKNSISFHCTKEYVHTSAHLEPCRNLHESVNYCRKEEGRVEGPWEIGELKGQVHQRDRQHVMNVVKEQKTKRELHEEFPELMTKYPRSNKYRASVMSDAASKLAVDANELPWQKKLVQLMENEPDRRTVHWYWSEAGGKGKSKMAAWLSDNMKALVLNAEAAKRCNIYHAYNFERIVCFNISRSCKDIEHIYLIVEELKDGQIFSTNYELTPKKFNPPHVIIFANVPPQEEKMSSDRWHIVNVD</sequence>
<dbReference type="GO" id="GO:0000166">
    <property type="term" value="F:nucleotide binding"/>
    <property type="evidence" value="ECO:0007669"/>
    <property type="project" value="UniProtKB-KW"/>
</dbReference>
<dbReference type="Pfam" id="PF23121">
    <property type="entry name" value="SPOC_AIPP2"/>
    <property type="match status" value="1"/>
</dbReference>
<evidence type="ECO:0000256" key="15">
    <source>
        <dbReference type="SAM" id="MobiDB-lite"/>
    </source>
</evidence>
<dbReference type="InterPro" id="IPR013083">
    <property type="entry name" value="Znf_RING/FYVE/PHD"/>
</dbReference>
<dbReference type="GO" id="GO:0006260">
    <property type="term" value="P:DNA replication"/>
    <property type="evidence" value="ECO:0007669"/>
    <property type="project" value="UniProtKB-KW"/>
</dbReference>
<gene>
    <name evidence="17" type="ORF">ILEXP_LOCUS33490</name>
</gene>
<evidence type="ECO:0000256" key="10">
    <source>
        <dbReference type="ARBA" id="ARBA00022833"/>
    </source>
</evidence>
<evidence type="ECO:0000256" key="3">
    <source>
        <dbReference type="ARBA" id="ARBA00022705"/>
    </source>
</evidence>
<dbReference type="InterPro" id="IPR011011">
    <property type="entry name" value="Znf_FYVE_PHD"/>
</dbReference>
<keyword evidence="7" id="KW-0255">Endonuclease</keyword>